<feature type="region of interest" description="Disordered" evidence="2">
    <location>
        <begin position="1"/>
        <end position="51"/>
    </location>
</feature>
<feature type="compositionally biased region" description="Basic and acidic residues" evidence="2">
    <location>
        <begin position="12"/>
        <end position="33"/>
    </location>
</feature>
<accession>A0A0C3C125</accession>
<organism evidence="3 4">
    <name type="scientific">Hebeloma cylindrosporum</name>
    <dbReference type="NCBI Taxonomy" id="76867"/>
    <lineage>
        <taxon>Eukaryota</taxon>
        <taxon>Fungi</taxon>
        <taxon>Dikarya</taxon>
        <taxon>Basidiomycota</taxon>
        <taxon>Agaricomycotina</taxon>
        <taxon>Agaricomycetes</taxon>
        <taxon>Agaricomycetidae</taxon>
        <taxon>Agaricales</taxon>
        <taxon>Agaricineae</taxon>
        <taxon>Hymenogastraceae</taxon>
        <taxon>Hebeloma</taxon>
    </lineage>
</organism>
<protein>
    <recommendedName>
        <fullName evidence="5">Spindle assembly checkpoint component MAD1</fullName>
    </recommendedName>
</protein>
<dbReference type="STRING" id="686832.A0A0C3C125"/>
<feature type="compositionally biased region" description="Basic and acidic residues" evidence="2">
    <location>
        <begin position="130"/>
        <end position="139"/>
    </location>
</feature>
<dbReference type="HOGENOM" id="CLU_1082042_0_0_1"/>
<feature type="coiled-coil region" evidence="1">
    <location>
        <begin position="180"/>
        <end position="207"/>
    </location>
</feature>
<evidence type="ECO:0000256" key="2">
    <source>
        <dbReference type="SAM" id="MobiDB-lite"/>
    </source>
</evidence>
<feature type="compositionally biased region" description="Polar residues" evidence="2">
    <location>
        <begin position="233"/>
        <end position="242"/>
    </location>
</feature>
<feature type="region of interest" description="Disordered" evidence="2">
    <location>
        <begin position="94"/>
        <end position="157"/>
    </location>
</feature>
<feature type="compositionally biased region" description="Polar residues" evidence="2">
    <location>
        <begin position="34"/>
        <end position="51"/>
    </location>
</feature>
<evidence type="ECO:0000313" key="4">
    <source>
        <dbReference type="Proteomes" id="UP000053424"/>
    </source>
</evidence>
<gene>
    <name evidence="3" type="ORF">M413DRAFT_273560</name>
</gene>
<proteinExistence type="predicted"/>
<keyword evidence="4" id="KW-1185">Reference proteome</keyword>
<feature type="region of interest" description="Disordered" evidence="2">
    <location>
        <begin position="233"/>
        <end position="257"/>
    </location>
</feature>
<keyword evidence="1" id="KW-0175">Coiled coil</keyword>
<feature type="compositionally biased region" description="Basic and acidic residues" evidence="2">
    <location>
        <begin position="94"/>
        <end position="122"/>
    </location>
</feature>
<dbReference type="AlphaFoldDB" id="A0A0C3C125"/>
<feature type="compositionally biased region" description="Polar residues" evidence="2">
    <location>
        <begin position="144"/>
        <end position="157"/>
    </location>
</feature>
<dbReference type="EMBL" id="KN831797">
    <property type="protein sequence ID" value="KIM37376.1"/>
    <property type="molecule type" value="Genomic_DNA"/>
</dbReference>
<reference evidence="3 4" key="1">
    <citation type="submission" date="2014-04" db="EMBL/GenBank/DDBJ databases">
        <authorList>
            <consortium name="DOE Joint Genome Institute"/>
            <person name="Kuo A."/>
            <person name="Gay G."/>
            <person name="Dore J."/>
            <person name="Kohler A."/>
            <person name="Nagy L.G."/>
            <person name="Floudas D."/>
            <person name="Copeland A."/>
            <person name="Barry K.W."/>
            <person name="Cichocki N."/>
            <person name="Veneault-Fourrey C."/>
            <person name="LaButti K."/>
            <person name="Lindquist E.A."/>
            <person name="Lipzen A."/>
            <person name="Lundell T."/>
            <person name="Morin E."/>
            <person name="Murat C."/>
            <person name="Sun H."/>
            <person name="Tunlid A."/>
            <person name="Henrissat B."/>
            <person name="Grigoriev I.V."/>
            <person name="Hibbett D.S."/>
            <person name="Martin F."/>
            <person name="Nordberg H.P."/>
            <person name="Cantor M.N."/>
            <person name="Hua S.X."/>
        </authorList>
    </citation>
    <scope>NUCLEOTIDE SEQUENCE [LARGE SCALE GENOMIC DNA]</scope>
    <source>
        <strain evidence="4">h7</strain>
    </source>
</reference>
<name>A0A0C3C125_HEBCY</name>
<evidence type="ECO:0000256" key="1">
    <source>
        <dbReference type="SAM" id="Coils"/>
    </source>
</evidence>
<evidence type="ECO:0008006" key="5">
    <source>
        <dbReference type="Google" id="ProtNLM"/>
    </source>
</evidence>
<dbReference type="Proteomes" id="UP000053424">
    <property type="component" value="Unassembled WGS sequence"/>
</dbReference>
<sequence>MNDQFKTPLNKLRSEGRSAVKRDSLAAELERDPQTSAAKRQQRTQVFTSSISHASLERQLLAAQTAKLDLETKLREKELLVERLERDRRWFADREKEEREEKERERELHEEEKKKSDTDNRSLRNSLSTLREEHADLQDAHQALSRSSNQTIASQKAQITTLTHQSSLFEEELHQFKEVAKQREQAFNNLQAQYDELISRKEDTARRVSDEESMSVVREELHRQATYLRTLEATNSKLTTESTHTRRTSDTGRQIGG</sequence>
<dbReference type="OrthoDB" id="331602at2759"/>
<evidence type="ECO:0000313" key="3">
    <source>
        <dbReference type="EMBL" id="KIM37376.1"/>
    </source>
</evidence>
<reference evidence="4" key="2">
    <citation type="submission" date="2015-01" db="EMBL/GenBank/DDBJ databases">
        <title>Evolutionary Origins and Diversification of the Mycorrhizal Mutualists.</title>
        <authorList>
            <consortium name="DOE Joint Genome Institute"/>
            <consortium name="Mycorrhizal Genomics Consortium"/>
            <person name="Kohler A."/>
            <person name="Kuo A."/>
            <person name="Nagy L.G."/>
            <person name="Floudas D."/>
            <person name="Copeland A."/>
            <person name="Barry K.W."/>
            <person name="Cichocki N."/>
            <person name="Veneault-Fourrey C."/>
            <person name="LaButti K."/>
            <person name="Lindquist E.A."/>
            <person name="Lipzen A."/>
            <person name="Lundell T."/>
            <person name="Morin E."/>
            <person name="Murat C."/>
            <person name="Riley R."/>
            <person name="Ohm R."/>
            <person name="Sun H."/>
            <person name="Tunlid A."/>
            <person name="Henrissat B."/>
            <person name="Grigoriev I.V."/>
            <person name="Hibbett D.S."/>
            <person name="Martin F."/>
        </authorList>
    </citation>
    <scope>NUCLEOTIDE SEQUENCE [LARGE SCALE GENOMIC DNA]</scope>
    <source>
        <strain evidence="4">h7</strain>
    </source>
</reference>